<dbReference type="Proteomes" id="UP001321473">
    <property type="component" value="Unassembled WGS sequence"/>
</dbReference>
<comment type="cofactor">
    <cofactor evidence="1">
        <name>Zn(2+)</name>
        <dbReference type="ChEBI" id="CHEBI:29105"/>
    </cofactor>
</comment>
<dbReference type="InterPro" id="IPR000718">
    <property type="entry name" value="Peptidase_M13"/>
</dbReference>
<gene>
    <name evidence="12" type="ORF">V5799_027236</name>
</gene>
<evidence type="ECO:0000259" key="10">
    <source>
        <dbReference type="Pfam" id="PF01431"/>
    </source>
</evidence>
<keyword evidence="4" id="KW-0479">Metal-binding</keyword>
<evidence type="ECO:0000256" key="8">
    <source>
        <dbReference type="SAM" id="MobiDB-lite"/>
    </source>
</evidence>
<dbReference type="Gene3D" id="3.40.390.10">
    <property type="entry name" value="Collagenase (Catalytic Domain)"/>
    <property type="match status" value="2"/>
</dbReference>
<keyword evidence="9" id="KW-1133">Transmembrane helix</keyword>
<evidence type="ECO:0000256" key="2">
    <source>
        <dbReference type="ARBA" id="ARBA00007357"/>
    </source>
</evidence>
<evidence type="ECO:0000313" key="12">
    <source>
        <dbReference type="EMBL" id="KAK8761496.1"/>
    </source>
</evidence>
<feature type="compositionally biased region" description="Basic residues" evidence="8">
    <location>
        <begin position="67"/>
        <end position="79"/>
    </location>
</feature>
<evidence type="ECO:0000256" key="1">
    <source>
        <dbReference type="ARBA" id="ARBA00001947"/>
    </source>
</evidence>
<dbReference type="AlphaFoldDB" id="A0AAQ4DGA6"/>
<keyword evidence="5" id="KW-0378">Hydrolase</keyword>
<comment type="caution">
    <text evidence="12">The sequence shown here is derived from an EMBL/GenBank/DDBJ whole genome shotgun (WGS) entry which is preliminary data.</text>
</comment>
<dbReference type="Pfam" id="PF01431">
    <property type="entry name" value="Peptidase_M13"/>
    <property type="match status" value="1"/>
</dbReference>
<dbReference type="GO" id="GO:0005886">
    <property type="term" value="C:plasma membrane"/>
    <property type="evidence" value="ECO:0007669"/>
    <property type="project" value="TreeGrafter"/>
</dbReference>
<evidence type="ECO:0008006" key="14">
    <source>
        <dbReference type="Google" id="ProtNLM"/>
    </source>
</evidence>
<dbReference type="GO" id="GO:0004222">
    <property type="term" value="F:metalloendopeptidase activity"/>
    <property type="evidence" value="ECO:0007669"/>
    <property type="project" value="InterPro"/>
</dbReference>
<keyword evidence="7" id="KW-0482">Metalloprotease</keyword>
<reference evidence="12 13" key="1">
    <citation type="journal article" date="2023" name="Arcadia Sci">
        <title>De novo assembly of a long-read Amblyomma americanum tick genome.</title>
        <authorList>
            <person name="Chou S."/>
            <person name="Poskanzer K.E."/>
            <person name="Rollins M."/>
            <person name="Thuy-Boun P.S."/>
        </authorList>
    </citation>
    <scope>NUCLEOTIDE SEQUENCE [LARGE SCALE GENOMIC DNA]</scope>
    <source>
        <strain evidence="12">F_SG_1</strain>
        <tissue evidence="12">Salivary glands</tissue>
    </source>
</reference>
<evidence type="ECO:0000256" key="9">
    <source>
        <dbReference type="SAM" id="Phobius"/>
    </source>
</evidence>
<evidence type="ECO:0000259" key="11">
    <source>
        <dbReference type="Pfam" id="PF05649"/>
    </source>
</evidence>
<dbReference type="EMBL" id="JARKHS020031087">
    <property type="protein sequence ID" value="KAK8761496.1"/>
    <property type="molecule type" value="Genomic_DNA"/>
</dbReference>
<evidence type="ECO:0000256" key="4">
    <source>
        <dbReference type="ARBA" id="ARBA00022723"/>
    </source>
</evidence>
<dbReference type="GO" id="GO:0046872">
    <property type="term" value="F:metal ion binding"/>
    <property type="evidence" value="ECO:0007669"/>
    <property type="project" value="UniProtKB-KW"/>
</dbReference>
<feature type="region of interest" description="Disordered" evidence="8">
    <location>
        <begin position="1"/>
        <end position="189"/>
    </location>
</feature>
<accession>A0AAQ4DGA6</accession>
<feature type="transmembrane region" description="Helical" evidence="9">
    <location>
        <begin position="310"/>
        <end position="330"/>
    </location>
</feature>
<feature type="domain" description="Peptidase M13 N-terminal" evidence="11">
    <location>
        <begin position="479"/>
        <end position="639"/>
    </location>
</feature>
<organism evidence="12 13">
    <name type="scientific">Amblyomma americanum</name>
    <name type="common">Lone star tick</name>
    <dbReference type="NCBI Taxonomy" id="6943"/>
    <lineage>
        <taxon>Eukaryota</taxon>
        <taxon>Metazoa</taxon>
        <taxon>Ecdysozoa</taxon>
        <taxon>Arthropoda</taxon>
        <taxon>Chelicerata</taxon>
        <taxon>Arachnida</taxon>
        <taxon>Acari</taxon>
        <taxon>Parasitiformes</taxon>
        <taxon>Ixodida</taxon>
        <taxon>Ixodoidea</taxon>
        <taxon>Ixodidae</taxon>
        <taxon>Amblyomminae</taxon>
        <taxon>Amblyomma</taxon>
    </lineage>
</organism>
<evidence type="ECO:0000256" key="7">
    <source>
        <dbReference type="ARBA" id="ARBA00023049"/>
    </source>
</evidence>
<name>A0AAQ4DGA6_AMBAM</name>
<evidence type="ECO:0000256" key="3">
    <source>
        <dbReference type="ARBA" id="ARBA00022670"/>
    </source>
</evidence>
<proteinExistence type="inferred from homology"/>
<keyword evidence="3" id="KW-0645">Protease</keyword>
<keyword evidence="9" id="KW-0472">Membrane</keyword>
<comment type="similarity">
    <text evidence="2">Belongs to the peptidase M13 family.</text>
</comment>
<keyword evidence="6" id="KW-0862">Zinc</keyword>
<feature type="compositionally biased region" description="Polar residues" evidence="8">
    <location>
        <begin position="94"/>
        <end position="105"/>
    </location>
</feature>
<dbReference type="SUPFAM" id="SSF55486">
    <property type="entry name" value="Metalloproteases ('zincins'), catalytic domain"/>
    <property type="match status" value="1"/>
</dbReference>
<dbReference type="InterPro" id="IPR018497">
    <property type="entry name" value="Peptidase_M13_C"/>
</dbReference>
<dbReference type="Pfam" id="PF05649">
    <property type="entry name" value="Peptidase_M13_N"/>
    <property type="match status" value="1"/>
</dbReference>
<dbReference type="InterPro" id="IPR024079">
    <property type="entry name" value="MetalloPept_cat_dom_sf"/>
</dbReference>
<feature type="domain" description="Peptidase M13 C-terminal" evidence="10">
    <location>
        <begin position="709"/>
        <end position="915"/>
    </location>
</feature>
<feature type="compositionally biased region" description="Basic and acidic residues" evidence="8">
    <location>
        <begin position="24"/>
        <end position="34"/>
    </location>
</feature>
<dbReference type="InterPro" id="IPR008753">
    <property type="entry name" value="Peptidase_M13_N"/>
</dbReference>
<dbReference type="GO" id="GO:0016485">
    <property type="term" value="P:protein processing"/>
    <property type="evidence" value="ECO:0007669"/>
    <property type="project" value="TreeGrafter"/>
</dbReference>
<evidence type="ECO:0000313" key="13">
    <source>
        <dbReference type="Proteomes" id="UP001321473"/>
    </source>
</evidence>
<feature type="compositionally biased region" description="Basic and acidic residues" evidence="8">
    <location>
        <begin position="8"/>
        <end position="17"/>
    </location>
</feature>
<feature type="region of interest" description="Disordered" evidence="8">
    <location>
        <begin position="232"/>
        <end position="255"/>
    </location>
</feature>
<protein>
    <recommendedName>
        <fullName evidence="14">M13 family peptidase</fullName>
    </recommendedName>
</protein>
<keyword evidence="9" id="KW-0812">Transmembrane</keyword>
<evidence type="ECO:0000256" key="6">
    <source>
        <dbReference type="ARBA" id="ARBA00022833"/>
    </source>
</evidence>
<evidence type="ECO:0000256" key="5">
    <source>
        <dbReference type="ARBA" id="ARBA00022801"/>
    </source>
</evidence>
<sequence length="934" mass="102280">MAHQRHPKTGDDVDRPDPVSPEGAADRRVTKGDDYTLPAVTSGGLSTGKRRRKDAAEVHGSSGGGGARKKKHSRRRTSKNPKGDRTLQRHRTASDSVEVTTTSSGIRGREPSPEVATRRHRRGEGADATAGDSTPDVVKSTAPPGPCDPRPSAVQPPDLKPTALKNQRPAAKEPTPALNQTDTDDAERLQEVQIETPSVGPADVRLPGIKALDSGNSTPALDGVPPTLVVQGRSHAGRTSVERNSPVGVTREQSKAEGAVKRSRLGSWRASLTPVSAIVVARLPVNWRKRRKGASPEAQRKPEQPARNELFTRCLMGAAFALLLLGVMMLSTTRSFLRDRVSTCTSEGCRKHGRRLSLAIDADADPCHDFFAHACGNWKRVSALPFARKLRRDVAADVIRDVENAADGQSIGTAASFFASCMAPKSGIAEHSIALFRSWMNSLGLPWPSTRSQYKTPPHPFSVLLDLALSWNINVLFKMTPSLRDLGLWEDVLNRHLRGLVRLTSDDTVVVHSRHLLAEIEQLLADYAERAETLLDAIAWVLVQTFLWAVADAPLIVFGTNQRTLEGKRTACLQFVDSRLGLLSAAKHLTARYTAEVRGRVEHVFSKLTDVAKASISSLSWAHSDAKDEAIRKLDAMKRDVFPTEDFFEAKGLRLLYEAFAPHSNNHSFIERFLQASRTLQGFVASAAYEDVYRRRLAERSSGLTSYVYYTNVVHVSLDALEAPAFSADGTLAMNFGGVGSYVAREMCRSFDPIGSALDSKGENRLWWGPEQSPEYQQRLSCPIHVPSERKLSVVTTRNDSEDASLRGDHRPKQVRLAATATGVFPHIPAIETAFSAYRQASQGNQTTKRLLPYMEESTADQIFFLTYCYVLCAPKESGDEAAQACNLPLMHFAPFAEVFHCPVGSPMNPAEKCTFFEQSTGHSTGVDAHRALG</sequence>
<dbReference type="PANTHER" id="PTHR11733:SF241">
    <property type="entry name" value="GH26575P-RELATED"/>
    <property type="match status" value="1"/>
</dbReference>
<dbReference type="PROSITE" id="PS51885">
    <property type="entry name" value="NEPRILYSIN"/>
    <property type="match status" value="1"/>
</dbReference>
<dbReference type="PANTHER" id="PTHR11733">
    <property type="entry name" value="ZINC METALLOPROTEASE FAMILY M13 NEPRILYSIN-RELATED"/>
    <property type="match status" value="1"/>
</dbReference>
<keyword evidence="13" id="KW-1185">Reference proteome</keyword>